<comment type="caution">
    <text evidence="1">The sequence shown here is derived from an EMBL/GenBank/DDBJ whole genome shotgun (WGS) entry which is preliminary data.</text>
</comment>
<dbReference type="Proteomes" id="UP001595912">
    <property type="component" value="Unassembled WGS sequence"/>
</dbReference>
<name>A0ABV9W211_9ACTN</name>
<sequence length="507" mass="55144">MTGSRWVRNGGVASTSPTFLDHARTLRARYGPGPWPGFGDPLPDARPDSTRLAFVGGGEDALVRRTPDGDGVVPPAGAELASHLEHLLSAPVPGLSGDKLKGLHDLLTACSPIDVADDLSTEVRRRGLPPDGLRRVGRQLAEHGTHRAPVKIGLVLLGLGGDIRDRELLLLLGTLDELTLYAAIALHRSQPDGDLAVHALAQQVAGWGRIHAARTLRDTKEPSIRAWLLREGFRNAIMDEYLAHLAATTGDLHGALNHLYVDTPLLNGGGGILAAMADGQGGPAPGLAEYSHAVPVLHRYADLVHARTPTIAMLRDLISITMFFRHPPQELPWRPADIACLTARYEGLLHEPRWRALVLDHLADPQRPHFHLALRPAEVLGLSPTAQCLARLETGPSLLDPTWAHALCNSDLRHVAHILDLAERRLTTTPRPERDHALLLFAHFLRRHPEHGWPLLRSALTSSTPEARRIALTTLAGWPADTLTQEAADHLRTARTSPPANPQETRP</sequence>
<accession>A0ABV9W211</accession>
<evidence type="ECO:0000313" key="1">
    <source>
        <dbReference type="EMBL" id="MFC5002697.1"/>
    </source>
</evidence>
<dbReference type="RefSeq" id="WP_380121024.1">
    <property type="nucleotide sequence ID" value="NZ_JBHSIU010000042.1"/>
</dbReference>
<protein>
    <recommendedName>
        <fullName evidence="3">HEAT repeat domain-containing protein</fullName>
    </recommendedName>
</protein>
<proteinExistence type="predicted"/>
<dbReference type="EMBL" id="JBHSIU010000042">
    <property type="protein sequence ID" value="MFC5002697.1"/>
    <property type="molecule type" value="Genomic_DNA"/>
</dbReference>
<organism evidence="1 2">
    <name type="scientific">Dactylosporangium cerinum</name>
    <dbReference type="NCBI Taxonomy" id="1434730"/>
    <lineage>
        <taxon>Bacteria</taxon>
        <taxon>Bacillati</taxon>
        <taxon>Actinomycetota</taxon>
        <taxon>Actinomycetes</taxon>
        <taxon>Micromonosporales</taxon>
        <taxon>Micromonosporaceae</taxon>
        <taxon>Dactylosporangium</taxon>
    </lineage>
</organism>
<keyword evidence="2" id="KW-1185">Reference proteome</keyword>
<gene>
    <name evidence="1" type="ORF">ACFPIJ_33330</name>
</gene>
<reference evidence="2" key="1">
    <citation type="journal article" date="2019" name="Int. J. Syst. Evol. Microbiol.">
        <title>The Global Catalogue of Microorganisms (GCM) 10K type strain sequencing project: providing services to taxonomists for standard genome sequencing and annotation.</title>
        <authorList>
            <consortium name="The Broad Institute Genomics Platform"/>
            <consortium name="The Broad Institute Genome Sequencing Center for Infectious Disease"/>
            <person name="Wu L."/>
            <person name="Ma J."/>
        </authorList>
    </citation>
    <scope>NUCLEOTIDE SEQUENCE [LARGE SCALE GENOMIC DNA]</scope>
    <source>
        <strain evidence="2">CGMCC 4.7152</strain>
    </source>
</reference>
<evidence type="ECO:0008006" key="3">
    <source>
        <dbReference type="Google" id="ProtNLM"/>
    </source>
</evidence>
<evidence type="ECO:0000313" key="2">
    <source>
        <dbReference type="Proteomes" id="UP001595912"/>
    </source>
</evidence>